<dbReference type="EMBL" id="JAPWIS010000029">
    <property type="protein sequence ID" value="MCZ4589205.1"/>
    <property type="molecule type" value="Genomic_DNA"/>
</dbReference>
<comment type="similarity">
    <text evidence="1">Belongs to the FldB/FldC dehydratase alpha/beta subunit family.</text>
</comment>
<name>A0ABT4NPA3_RHOOP</name>
<dbReference type="PANTHER" id="PTHR30548:SF5">
    <property type="entry name" value="SUBUNIT OF OXYGEN-SENSITIVE 2-HYDROXYISOCAPROYL-COA DEHYDRATASE"/>
    <property type="match status" value="1"/>
</dbReference>
<keyword evidence="3" id="KW-0408">Iron</keyword>
<dbReference type="Gene3D" id="3.40.50.11900">
    <property type="match status" value="1"/>
</dbReference>
<evidence type="ECO:0000256" key="4">
    <source>
        <dbReference type="ARBA" id="ARBA00023014"/>
    </source>
</evidence>
<evidence type="ECO:0000313" key="5">
    <source>
        <dbReference type="EMBL" id="MCZ4589205.1"/>
    </source>
</evidence>
<proteinExistence type="inferred from homology"/>
<evidence type="ECO:0000256" key="3">
    <source>
        <dbReference type="ARBA" id="ARBA00023004"/>
    </source>
</evidence>
<keyword evidence="2" id="KW-0479">Metal-binding</keyword>
<comment type="caution">
    <text evidence="5">The sequence shown here is derived from an EMBL/GenBank/DDBJ whole genome shotgun (WGS) entry which is preliminary data.</text>
</comment>
<dbReference type="Gene3D" id="1.20.1270.370">
    <property type="match status" value="1"/>
</dbReference>
<gene>
    <name evidence="5" type="ORF">O4328_37115</name>
</gene>
<dbReference type="PANTHER" id="PTHR30548">
    <property type="entry name" value="2-HYDROXYGLUTARYL-COA DEHYDRATASE, D-COMPONENT-RELATED"/>
    <property type="match status" value="1"/>
</dbReference>
<organism evidence="5 6">
    <name type="scientific">Rhodococcus opacus</name>
    <name type="common">Nocardia opaca</name>
    <dbReference type="NCBI Taxonomy" id="37919"/>
    <lineage>
        <taxon>Bacteria</taxon>
        <taxon>Bacillati</taxon>
        <taxon>Actinomycetota</taxon>
        <taxon>Actinomycetes</taxon>
        <taxon>Mycobacteriales</taxon>
        <taxon>Nocardiaceae</taxon>
        <taxon>Rhodococcus</taxon>
    </lineage>
</organism>
<keyword evidence="4" id="KW-0411">Iron-sulfur</keyword>
<protein>
    <submittedName>
        <fullName evidence="5">2-hydroxyacyl-CoA dehydratase family protein</fullName>
    </submittedName>
</protein>
<dbReference type="Gene3D" id="3.40.50.11890">
    <property type="match status" value="1"/>
</dbReference>
<sequence>MPETLTTALTKLGDISADPEAYVVHWKERTGGKVVGAFPMNFPAEIAHAAGALPVIIQENREPDSMGRNLLAEFYCGYTRNIADQAAKGRLDIYDGFFLADHCIQLLGATDVVRSECDDKPIHFGQFASSLGDAWTSEVVETKMRTFVDEMAAFTGAPITAQSLSSSIALFNDNRRLLRQIFAARTSGSAQFTSTQMQSLVKSAMVMDKAEHTALLRQIVDDLETVPRDDRIRLHLSGHFCHAPNPELLRALEECEALVVNDDLYHGARYISTDVPEDIDPVTGLVNWYLQRDVNIPCPTRVKHATDWEDTLIDSVQSSGAQAVIVLMAKFCEPHMLYYPQLRKRLTERNIPHLLIETEHDGVPVESIRTRVEALLERIRRTQLVTS</sequence>
<reference evidence="5" key="1">
    <citation type="submission" date="2022-12" db="EMBL/GenBank/DDBJ databases">
        <authorList>
            <person name="Krivoruchko A.V."/>
            <person name="Elkin A."/>
        </authorList>
    </citation>
    <scope>NUCLEOTIDE SEQUENCE</scope>
    <source>
        <strain evidence="5">IEGM 249</strain>
    </source>
</reference>
<evidence type="ECO:0000256" key="1">
    <source>
        <dbReference type="ARBA" id="ARBA00005806"/>
    </source>
</evidence>
<keyword evidence="6" id="KW-1185">Reference proteome</keyword>
<accession>A0ABT4NPA3</accession>
<dbReference type="Proteomes" id="UP001066327">
    <property type="component" value="Unassembled WGS sequence"/>
</dbReference>
<evidence type="ECO:0000256" key="2">
    <source>
        <dbReference type="ARBA" id="ARBA00022723"/>
    </source>
</evidence>
<dbReference type="InterPro" id="IPR010327">
    <property type="entry name" value="FldB/FldC_alpha/beta"/>
</dbReference>
<dbReference type="Pfam" id="PF06050">
    <property type="entry name" value="HGD-D"/>
    <property type="match status" value="1"/>
</dbReference>
<dbReference type="RefSeq" id="WP_269592441.1">
    <property type="nucleotide sequence ID" value="NZ_JAPWIS010000029.1"/>
</dbReference>
<evidence type="ECO:0000313" key="6">
    <source>
        <dbReference type="Proteomes" id="UP001066327"/>
    </source>
</evidence>